<dbReference type="PANTHER" id="PTHR43744:SF6">
    <property type="entry name" value="ABC TRANSPORTER PERMEASE PROTEIN YESQ-RELATED"/>
    <property type="match status" value="1"/>
</dbReference>
<dbReference type="AlphaFoldDB" id="A0A3E2N5S0"/>
<dbReference type="EMBL" id="QOHO01000089">
    <property type="protein sequence ID" value="RFZ76349.1"/>
    <property type="molecule type" value="Genomic_DNA"/>
</dbReference>
<evidence type="ECO:0000313" key="9">
    <source>
        <dbReference type="EMBL" id="RFZ76349.1"/>
    </source>
</evidence>
<name>A0A3E2N5S0_9FIRM</name>
<comment type="similarity">
    <text evidence="7">Belongs to the binding-protein-dependent transport system permease family.</text>
</comment>
<dbReference type="InterPro" id="IPR035906">
    <property type="entry name" value="MetI-like_sf"/>
</dbReference>
<comment type="subcellular location">
    <subcellularLocation>
        <location evidence="1 7">Cell membrane</location>
        <topology evidence="1 7">Multi-pass membrane protein</topology>
    </subcellularLocation>
</comment>
<evidence type="ECO:0000259" key="8">
    <source>
        <dbReference type="PROSITE" id="PS50928"/>
    </source>
</evidence>
<evidence type="ECO:0000256" key="7">
    <source>
        <dbReference type="RuleBase" id="RU363032"/>
    </source>
</evidence>
<proteinExistence type="inferred from homology"/>
<feature type="domain" description="ABC transmembrane type-1" evidence="8">
    <location>
        <begin position="104"/>
        <end position="296"/>
    </location>
</feature>
<organism evidence="9 10">
    <name type="scientific">Lacrimispora amygdalina</name>
    <dbReference type="NCBI Taxonomy" id="253257"/>
    <lineage>
        <taxon>Bacteria</taxon>
        <taxon>Bacillati</taxon>
        <taxon>Bacillota</taxon>
        <taxon>Clostridia</taxon>
        <taxon>Lachnospirales</taxon>
        <taxon>Lachnospiraceae</taxon>
        <taxon>Lacrimispora</taxon>
    </lineage>
</organism>
<dbReference type="InterPro" id="IPR000515">
    <property type="entry name" value="MetI-like"/>
</dbReference>
<feature type="transmembrane region" description="Helical" evidence="7">
    <location>
        <begin position="108"/>
        <end position="127"/>
    </location>
</feature>
<reference evidence="9 10" key="1">
    <citation type="submission" date="2018-07" db="EMBL/GenBank/DDBJ databases">
        <title>New species, Clostridium PI-S10-A1B.</title>
        <authorList>
            <person name="Krishna G."/>
            <person name="Summeta K."/>
            <person name="Shikha S."/>
            <person name="Prabhu P.B."/>
            <person name="Suresh K."/>
        </authorList>
    </citation>
    <scope>NUCLEOTIDE SEQUENCE [LARGE SCALE GENOMIC DNA]</scope>
    <source>
        <strain evidence="9 10">PI-S10-A1B</strain>
    </source>
</reference>
<comment type="caution">
    <text evidence="9">The sequence shown here is derived from an EMBL/GenBank/DDBJ whole genome shotgun (WGS) entry which is preliminary data.</text>
</comment>
<dbReference type="SUPFAM" id="SSF161098">
    <property type="entry name" value="MetI-like"/>
    <property type="match status" value="1"/>
</dbReference>
<evidence type="ECO:0000256" key="5">
    <source>
        <dbReference type="ARBA" id="ARBA00022989"/>
    </source>
</evidence>
<evidence type="ECO:0000256" key="4">
    <source>
        <dbReference type="ARBA" id="ARBA00022692"/>
    </source>
</evidence>
<feature type="transmembrane region" description="Helical" evidence="7">
    <location>
        <begin position="216"/>
        <end position="239"/>
    </location>
</feature>
<feature type="transmembrane region" description="Helical" evidence="7">
    <location>
        <begin position="139"/>
        <end position="163"/>
    </location>
</feature>
<dbReference type="GO" id="GO:0055085">
    <property type="term" value="P:transmembrane transport"/>
    <property type="evidence" value="ECO:0007669"/>
    <property type="project" value="InterPro"/>
</dbReference>
<dbReference type="PROSITE" id="PS50928">
    <property type="entry name" value="ABC_TM1"/>
    <property type="match status" value="1"/>
</dbReference>
<feature type="transmembrane region" description="Helical" evidence="7">
    <location>
        <begin position="175"/>
        <end position="195"/>
    </location>
</feature>
<dbReference type="Proteomes" id="UP000260680">
    <property type="component" value="Unassembled WGS sequence"/>
</dbReference>
<keyword evidence="3" id="KW-1003">Cell membrane</keyword>
<dbReference type="CDD" id="cd06261">
    <property type="entry name" value="TM_PBP2"/>
    <property type="match status" value="1"/>
</dbReference>
<dbReference type="Pfam" id="PF00528">
    <property type="entry name" value="BPD_transp_1"/>
    <property type="match status" value="1"/>
</dbReference>
<protein>
    <submittedName>
        <fullName evidence="9">Carbohydrate ABC transporter permease</fullName>
    </submittedName>
</protein>
<dbReference type="Gene3D" id="1.10.3720.10">
    <property type="entry name" value="MetI-like"/>
    <property type="match status" value="1"/>
</dbReference>
<evidence type="ECO:0000256" key="2">
    <source>
        <dbReference type="ARBA" id="ARBA00022448"/>
    </source>
</evidence>
<dbReference type="GO" id="GO:0005886">
    <property type="term" value="C:plasma membrane"/>
    <property type="evidence" value="ECO:0007669"/>
    <property type="project" value="UniProtKB-SubCell"/>
</dbReference>
<dbReference type="OrthoDB" id="9787837at2"/>
<evidence type="ECO:0000256" key="1">
    <source>
        <dbReference type="ARBA" id="ARBA00004651"/>
    </source>
</evidence>
<evidence type="ECO:0000256" key="6">
    <source>
        <dbReference type="ARBA" id="ARBA00023136"/>
    </source>
</evidence>
<feature type="transmembrane region" description="Helical" evidence="7">
    <location>
        <begin position="275"/>
        <end position="296"/>
    </location>
</feature>
<dbReference type="PANTHER" id="PTHR43744">
    <property type="entry name" value="ABC TRANSPORTER PERMEASE PROTEIN MG189-RELATED-RELATED"/>
    <property type="match status" value="1"/>
</dbReference>
<evidence type="ECO:0000256" key="3">
    <source>
        <dbReference type="ARBA" id="ARBA00022475"/>
    </source>
</evidence>
<keyword evidence="4 7" id="KW-0812">Transmembrane</keyword>
<keyword evidence="2 7" id="KW-0813">Transport</keyword>
<sequence>MGNAAADQRNNSDSVCNKKILGLYGRSVRQVITRKKAGKILYHVIVCSLGLVMIYPLFWMFMSSFKESNTIFLTAGRLIPEKFVFTNYLNGWKGFAKISFAVFFKNSFLIAVTATLGTVFSSALVAYGLARCRFFGRKILFAAMLVSMMLPAQVLMIPQYLWYQKLGWVGSYKPLILPYCFAIQGFFVYLMINFIDGIPRELDEAAKIDGCSYYSIFSRIIMPLITPALITASIFSFMWRWDDFLSALLYINESAKYPVSLALKLFSDPGSSSDYGAMFAMASLSILPAVIIFICLQKYLVEGISTSGLKG</sequence>
<accession>A0A3E2N5S0</accession>
<gene>
    <name evidence="9" type="ORF">DS742_24130</name>
</gene>
<keyword evidence="6 7" id="KW-0472">Membrane</keyword>
<feature type="transmembrane region" description="Helical" evidence="7">
    <location>
        <begin position="40"/>
        <end position="62"/>
    </location>
</feature>
<evidence type="ECO:0000313" key="10">
    <source>
        <dbReference type="Proteomes" id="UP000260680"/>
    </source>
</evidence>
<keyword evidence="5 7" id="KW-1133">Transmembrane helix</keyword>